<evidence type="ECO:0000256" key="3">
    <source>
        <dbReference type="ARBA" id="ARBA00022989"/>
    </source>
</evidence>
<sequence length="81" mass="8809">SLGYLLYFHLMRSVGPVKTLSVTFLVPVFGVLWGRIFLHEPLSAGVLSGLSLILLSVALVANVQSLRHRAGRPRSPGMHSD</sequence>
<feature type="non-terminal residue" evidence="7">
    <location>
        <position position="1"/>
    </location>
</feature>
<dbReference type="PANTHER" id="PTHR32322:SF2">
    <property type="entry name" value="EAMA DOMAIN-CONTAINING PROTEIN"/>
    <property type="match status" value="1"/>
</dbReference>
<feature type="transmembrane region" description="Helical" evidence="5">
    <location>
        <begin position="20"/>
        <end position="38"/>
    </location>
</feature>
<keyword evidence="2 5" id="KW-0812">Transmembrane</keyword>
<evidence type="ECO:0000313" key="7">
    <source>
        <dbReference type="EMBL" id="EQD37291.1"/>
    </source>
</evidence>
<feature type="domain" description="EamA" evidence="6">
    <location>
        <begin position="2"/>
        <end position="60"/>
    </location>
</feature>
<evidence type="ECO:0000256" key="1">
    <source>
        <dbReference type="ARBA" id="ARBA00004141"/>
    </source>
</evidence>
<gene>
    <name evidence="7" type="ORF">B1A_17666</name>
</gene>
<dbReference type="InterPro" id="IPR037185">
    <property type="entry name" value="EmrE-like"/>
</dbReference>
<dbReference type="PANTHER" id="PTHR32322">
    <property type="entry name" value="INNER MEMBRANE TRANSPORTER"/>
    <property type="match status" value="1"/>
</dbReference>
<reference evidence="7" key="1">
    <citation type="submission" date="2013-08" db="EMBL/GenBank/DDBJ databases">
        <authorList>
            <person name="Mendez C."/>
            <person name="Richter M."/>
            <person name="Ferrer M."/>
            <person name="Sanchez J."/>
        </authorList>
    </citation>
    <scope>NUCLEOTIDE SEQUENCE</scope>
</reference>
<dbReference type="SUPFAM" id="SSF103481">
    <property type="entry name" value="Multidrug resistance efflux transporter EmrE"/>
    <property type="match status" value="1"/>
</dbReference>
<dbReference type="AlphaFoldDB" id="T0YP39"/>
<name>T0YP39_9ZZZZ</name>
<comment type="subcellular location">
    <subcellularLocation>
        <location evidence="1">Membrane</location>
        <topology evidence="1">Multi-pass membrane protein</topology>
    </subcellularLocation>
</comment>
<protein>
    <submittedName>
        <fullName evidence="7">Membrane protein containing DUF6, transmembrane</fullName>
    </submittedName>
</protein>
<comment type="caution">
    <text evidence="7">The sequence shown here is derived from an EMBL/GenBank/DDBJ whole genome shotgun (WGS) entry which is preliminary data.</text>
</comment>
<proteinExistence type="predicted"/>
<evidence type="ECO:0000259" key="6">
    <source>
        <dbReference type="Pfam" id="PF00892"/>
    </source>
</evidence>
<evidence type="ECO:0000256" key="5">
    <source>
        <dbReference type="SAM" id="Phobius"/>
    </source>
</evidence>
<dbReference type="Pfam" id="PF00892">
    <property type="entry name" value="EamA"/>
    <property type="match status" value="1"/>
</dbReference>
<evidence type="ECO:0000256" key="2">
    <source>
        <dbReference type="ARBA" id="ARBA00022692"/>
    </source>
</evidence>
<feature type="transmembrane region" description="Helical" evidence="5">
    <location>
        <begin position="44"/>
        <end position="63"/>
    </location>
</feature>
<organism evidence="7">
    <name type="scientific">mine drainage metagenome</name>
    <dbReference type="NCBI Taxonomy" id="410659"/>
    <lineage>
        <taxon>unclassified sequences</taxon>
        <taxon>metagenomes</taxon>
        <taxon>ecological metagenomes</taxon>
    </lineage>
</organism>
<dbReference type="EMBL" id="AUZX01012998">
    <property type="protein sequence ID" value="EQD37291.1"/>
    <property type="molecule type" value="Genomic_DNA"/>
</dbReference>
<evidence type="ECO:0000256" key="4">
    <source>
        <dbReference type="ARBA" id="ARBA00023136"/>
    </source>
</evidence>
<keyword evidence="4 5" id="KW-0472">Membrane</keyword>
<accession>T0YP39</accession>
<keyword evidence="3 5" id="KW-1133">Transmembrane helix</keyword>
<reference evidence="7" key="2">
    <citation type="journal article" date="2014" name="ISME J.">
        <title>Microbial stratification in low pH oxic and suboxic macroscopic growths along an acid mine drainage.</title>
        <authorList>
            <person name="Mendez-Garcia C."/>
            <person name="Mesa V."/>
            <person name="Sprenger R.R."/>
            <person name="Richter M."/>
            <person name="Diez M.S."/>
            <person name="Solano J."/>
            <person name="Bargiela R."/>
            <person name="Golyshina O.V."/>
            <person name="Manteca A."/>
            <person name="Ramos J.L."/>
            <person name="Gallego J.R."/>
            <person name="Llorente I."/>
            <person name="Martins Dos Santos V.A."/>
            <person name="Jensen O.N."/>
            <person name="Pelaez A.I."/>
            <person name="Sanchez J."/>
            <person name="Ferrer M."/>
        </authorList>
    </citation>
    <scope>NUCLEOTIDE SEQUENCE</scope>
</reference>
<dbReference type="GO" id="GO:0016020">
    <property type="term" value="C:membrane"/>
    <property type="evidence" value="ECO:0007669"/>
    <property type="project" value="UniProtKB-SubCell"/>
</dbReference>
<dbReference type="InterPro" id="IPR000620">
    <property type="entry name" value="EamA_dom"/>
</dbReference>
<dbReference type="InterPro" id="IPR050638">
    <property type="entry name" value="AA-Vitamin_Transporters"/>
</dbReference>